<keyword evidence="3" id="KW-1185">Reference proteome</keyword>
<name>A0ABN1BCN4_9BURK</name>
<feature type="region of interest" description="Disordered" evidence="1">
    <location>
        <begin position="74"/>
        <end position="103"/>
    </location>
</feature>
<organism evidence="2 3">
    <name type="scientific">Pigmentiphaga daeguensis</name>
    <dbReference type="NCBI Taxonomy" id="414049"/>
    <lineage>
        <taxon>Bacteria</taxon>
        <taxon>Pseudomonadati</taxon>
        <taxon>Pseudomonadota</taxon>
        <taxon>Betaproteobacteria</taxon>
        <taxon>Burkholderiales</taxon>
        <taxon>Alcaligenaceae</taxon>
        <taxon>Pigmentiphaga</taxon>
    </lineage>
</organism>
<accession>A0ABN1BCN4</accession>
<gene>
    <name evidence="2" type="ORF">GCM10009097_08710</name>
</gene>
<dbReference type="Proteomes" id="UP001501706">
    <property type="component" value="Unassembled WGS sequence"/>
</dbReference>
<sequence length="103" mass="10828">MELCIKNLGSKHGRVRRRGAAWGATEPVLAFGQDFPAFRCLAGRAQNSGGHSPPDCAYCRAQTAAPLLPHQAPERRRLQCAPSGPAPPDTACNVAKRGSHGAG</sequence>
<evidence type="ECO:0000256" key="1">
    <source>
        <dbReference type="SAM" id="MobiDB-lite"/>
    </source>
</evidence>
<evidence type="ECO:0000313" key="3">
    <source>
        <dbReference type="Proteomes" id="UP001501706"/>
    </source>
</evidence>
<reference evidence="2 3" key="1">
    <citation type="journal article" date="2019" name="Int. J. Syst. Evol. Microbiol.">
        <title>The Global Catalogue of Microorganisms (GCM) 10K type strain sequencing project: providing services to taxonomists for standard genome sequencing and annotation.</title>
        <authorList>
            <consortium name="The Broad Institute Genomics Platform"/>
            <consortium name="The Broad Institute Genome Sequencing Center for Infectious Disease"/>
            <person name="Wu L."/>
            <person name="Ma J."/>
        </authorList>
    </citation>
    <scope>NUCLEOTIDE SEQUENCE [LARGE SCALE GENOMIC DNA]</scope>
    <source>
        <strain evidence="2 3">JCM 14330</strain>
    </source>
</reference>
<protein>
    <submittedName>
        <fullName evidence="2">Uncharacterized protein</fullName>
    </submittedName>
</protein>
<proteinExistence type="predicted"/>
<evidence type="ECO:0000313" key="2">
    <source>
        <dbReference type="EMBL" id="GAA0494951.1"/>
    </source>
</evidence>
<dbReference type="EMBL" id="BAAAEN010000002">
    <property type="protein sequence ID" value="GAA0494951.1"/>
    <property type="molecule type" value="Genomic_DNA"/>
</dbReference>
<comment type="caution">
    <text evidence="2">The sequence shown here is derived from an EMBL/GenBank/DDBJ whole genome shotgun (WGS) entry which is preliminary data.</text>
</comment>